<evidence type="ECO:0000256" key="7">
    <source>
        <dbReference type="SAM" id="Phobius"/>
    </source>
</evidence>
<dbReference type="PANTHER" id="PTHR10217:SF435">
    <property type="entry name" value="POTASSIUM VOLTAGE-GATED CHANNEL PROTEIN EAG"/>
    <property type="match status" value="1"/>
</dbReference>
<dbReference type="InterPro" id="IPR000595">
    <property type="entry name" value="cNMP-bd_dom"/>
</dbReference>
<dbReference type="Pfam" id="PF00520">
    <property type="entry name" value="Ion_trans"/>
    <property type="match status" value="1"/>
</dbReference>
<dbReference type="Proteomes" id="UP000179807">
    <property type="component" value="Unassembled WGS sequence"/>
</dbReference>
<dbReference type="InterPro" id="IPR050818">
    <property type="entry name" value="KCNH_animal-type"/>
</dbReference>
<keyword evidence="2" id="KW-0813">Transport</keyword>
<feature type="transmembrane region" description="Helical" evidence="7">
    <location>
        <begin position="37"/>
        <end position="56"/>
    </location>
</feature>
<gene>
    <name evidence="9" type="ORF">TRFO_37655</name>
</gene>
<keyword evidence="3 7" id="KW-0812">Transmembrane</keyword>
<feature type="transmembrane region" description="Helical" evidence="7">
    <location>
        <begin position="166"/>
        <end position="189"/>
    </location>
</feature>
<dbReference type="PANTHER" id="PTHR10217">
    <property type="entry name" value="VOLTAGE AND LIGAND GATED POTASSIUM CHANNEL"/>
    <property type="match status" value="1"/>
</dbReference>
<keyword evidence="5" id="KW-0406">Ion transport</keyword>
<dbReference type="SUPFAM" id="SSF51206">
    <property type="entry name" value="cAMP-binding domain-like"/>
    <property type="match status" value="1"/>
</dbReference>
<evidence type="ECO:0000313" key="9">
    <source>
        <dbReference type="EMBL" id="OHS96218.1"/>
    </source>
</evidence>
<dbReference type="GO" id="GO:0005886">
    <property type="term" value="C:plasma membrane"/>
    <property type="evidence" value="ECO:0007669"/>
    <property type="project" value="TreeGrafter"/>
</dbReference>
<evidence type="ECO:0000256" key="3">
    <source>
        <dbReference type="ARBA" id="ARBA00022692"/>
    </source>
</evidence>
<dbReference type="SMART" id="SM00100">
    <property type="entry name" value="cNMP"/>
    <property type="match status" value="1"/>
</dbReference>
<keyword evidence="10" id="KW-1185">Reference proteome</keyword>
<comment type="subcellular location">
    <subcellularLocation>
        <location evidence="1">Membrane</location>
        <topology evidence="1">Multi-pass membrane protein</topology>
    </subcellularLocation>
</comment>
<dbReference type="VEuPathDB" id="TrichDB:TRFO_37655"/>
<dbReference type="InterPro" id="IPR014710">
    <property type="entry name" value="RmlC-like_jellyroll"/>
</dbReference>
<evidence type="ECO:0000256" key="5">
    <source>
        <dbReference type="ARBA" id="ARBA00023065"/>
    </source>
</evidence>
<dbReference type="EMBL" id="MLAK01001192">
    <property type="protein sequence ID" value="OHS96218.1"/>
    <property type="molecule type" value="Genomic_DNA"/>
</dbReference>
<feature type="transmembrane region" description="Helical" evidence="7">
    <location>
        <begin position="234"/>
        <end position="256"/>
    </location>
</feature>
<evidence type="ECO:0000313" key="10">
    <source>
        <dbReference type="Proteomes" id="UP000179807"/>
    </source>
</evidence>
<dbReference type="SUPFAM" id="SSF81324">
    <property type="entry name" value="Voltage-gated potassium channels"/>
    <property type="match status" value="1"/>
</dbReference>
<accession>A0A1J4JAL4</accession>
<dbReference type="AlphaFoldDB" id="A0A1J4JAL4"/>
<reference evidence="9" key="1">
    <citation type="submission" date="2016-10" db="EMBL/GenBank/DDBJ databases">
        <authorList>
            <person name="Benchimol M."/>
            <person name="Almeida L.G."/>
            <person name="Vasconcelos A.T."/>
            <person name="Perreira-Neves A."/>
            <person name="Rosa I.A."/>
            <person name="Tasca T."/>
            <person name="Bogo M.R."/>
            <person name="de Souza W."/>
        </authorList>
    </citation>
    <scope>NUCLEOTIDE SEQUENCE [LARGE SCALE GENOMIC DNA]</scope>
    <source>
        <strain evidence="9">K</strain>
    </source>
</reference>
<evidence type="ECO:0000256" key="1">
    <source>
        <dbReference type="ARBA" id="ARBA00004141"/>
    </source>
</evidence>
<organism evidence="9 10">
    <name type="scientific">Tritrichomonas foetus</name>
    <dbReference type="NCBI Taxonomy" id="1144522"/>
    <lineage>
        <taxon>Eukaryota</taxon>
        <taxon>Metamonada</taxon>
        <taxon>Parabasalia</taxon>
        <taxon>Tritrichomonadida</taxon>
        <taxon>Tritrichomonadidae</taxon>
        <taxon>Tritrichomonas</taxon>
    </lineage>
</organism>
<evidence type="ECO:0000259" key="8">
    <source>
        <dbReference type="PROSITE" id="PS50042"/>
    </source>
</evidence>
<feature type="transmembrane region" description="Helical" evidence="7">
    <location>
        <begin position="104"/>
        <end position="126"/>
    </location>
</feature>
<proteinExistence type="predicted"/>
<dbReference type="GO" id="GO:0042391">
    <property type="term" value="P:regulation of membrane potential"/>
    <property type="evidence" value="ECO:0007669"/>
    <property type="project" value="TreeGrafter"/>
</dbReference>
<dbReference type="OrthoDB" id="421226at2759"/>
<evidence type="ECO:0000256" key="6">
    <source>
        <dbReference type="ARBA" id="ARBA00023136"/>
    </source>
</evidence>
<evidence type="ECO:0000256" key="4">
    <source>
        <dbReference type="ARBA" id="ARBA00022989"/>
    </source>
</evidence>
<evidence type="ECO:0000256" key="2">
    <source>
        <dbReference type="ARBA" id="ARBA00022448"/>
    </source>
</evidence>
<sequence>MQNVQNSGIDSQATHVGSDDINYGFYPYCRARQVWEYIIYFLSMVCLWEIPYEIFFNLDKTFYYVLPALFIDLFYLIDIFIVLRTGVLHYGVVKLDKKSIRMNIPTWKLIVYWLSLWPYYMIGFFAKSKPVFNALVCLKLLRMLRLRDAGRVIKNTLVYNHPVSRFMTLFCILITIAHYCACIFWYTGFKEIPRRSWLVEAKIITKPKEIQYFHALYYITTTILTIGYGDLHPYTFPEVCVVIGVEAVGVFFYNYLVSNMVSIVADPSRNSFLSKYQRIYSAFKSRGVSAESMGELMRYYEYVWERDRDRADFYETASKLPDGLQKKLAYELHADVFEKVAAFQGASREALERVALALIPRIFTPGDFLLKAGRVSNRMYFINEGKVGLINSNGAIVGECDGIDGSVIGEASVLNGTPEQISSIAETYVEAFELLKEDFDEIVMVHPQIQAQLQSKGTNYQQKRSV</sequence>
<comment type="caution">
    <text evidence="9">The sequence shown here is derived from an EMBL/GenBank/DDBJ whole genome shotgun (WGS) entry which is preliminary data.</text>
</comment>
<keyword evidence="4 7" id="KW-1133">Transmembrane helix</keyword>
<dbReference type="Gene3D" id="2.60.120.10">
    <property type="entry name" value="Jelly Rolls"/>
    <property type="match status" value="1"/>
</dbReference>
<dbReference type="GO" id="GO:0005249">
    <property type="term" value="F:voltage-gated potassium channel activity"/>
    <property type="evidence" value="ECO:0007669"/>
    <property type="project" value="TreeGrafter"/>
</dbReference>
<dbReference type="Pfam" id="PF00027">
    <property type="entry name" value="cNMP_binding"/>
    <property type="match status" value="1"/>
</dbReference>
<feature type="transmembrane region" description="Helical" evidence="7">
    <location>
        <begin position="62"/>
        <end position="83"/>
    </location>
</feature>
<feature type="transmembrane region" description="Helical" evidence="7">
    <location>
        <begin position="210"/>
        <end position="228"/>
    </location>
</feature>
<dbReference type="InterPro" id="IPR018490">
    <property type="entry name" value="cNMP-bd_dom_sf"/>
</dbReference>
<dbReference type="PROSITE" id="PS50042">
    <property type="entry name" value="CNMP_BINDING_3"/>
    <property type="match status" value="1"/>
</dbReference>
<dbReference type="InterPro" id="IPR005821">
    <property type="entry name" value="Ion_trans_dom"/>
</dbReference>
<feature type="domain" description="Cyclic nucleotide-binding" evidence="8">
    <location>
        <begin position="342"/>
        <end position="444"/>
    </location>
</feature>
<dbReference type="Gene3D" id="1.10.287.70">
    <property type="match status" value="1"/>
</dbReference>
<dbReference type="CDD" id="cd00038">
    <property type="entry name" value="CAP_ED"/>
    <property type="match status" value="1"/>
</dbReference>
<name>A0A1J4JAL4_9EUKA</name>
<dbReference type="RefSeq" id="XP_068349355.1">
    <property type="nucleotide sequence ID" value="XM_068511562.1"/>
</dbReference>
<dbReference type="GeneID" id="94846266"/>
<protein>
    <submittedName>
        <fullName evidence="9">Cation channel family protein</fullName>
    </submittedName>
</protein>
<keyword evidence="6 7" id="KW-0472">Membrane</keyword>